<dbReference type="EMBL" id="BARW01004867">
    <property type="protein sequence ID" value="GAI67344.1"/>
    <property type="molecule type" value="Genomic_DNA"/>
</dbReference>
<gene>
    <name evidence="2" type="ORF">S12H4_11046</name>
</gene>
<dbReference type="SUPFAM" id="SSF55347">
    <property type="entry name" value="Glyceraldehyde-3-phosphate dehydrogenase-like, C-terminal domain"/>
    <property type="match status" value="1"/>
</dbReference>
<organism evidence="2">
    <name type="scientific">marine sediment metagenome</name>
    <dbReference type="NCBI Taxonomy" id="412755"/>
    <lineage>
        <taxon>unclassified sequences</taxon>
        <taxon>metagenomes</taxon>
        <taxon>ecological metagenomes</taxon>
    </lineage>
</organism>
<accession>X1SHS3</accession>
<dbReference type="Pfam" id="PF22725">
    <property type="entry name" value="GFO_IDH_MocA_C3"/>
    <property type="match status" value="1"/>
</dbReference>
<evidence type="ECO:0000313" key="2">
    <source>
        <dbReference type="EMBL" id="GAI67344.1"/>
    </source>
</evidence>
<feature type="domain" description="GFO/IDH/MocA-like oxidoreductase" evidence="1">
    <location>
        <begin position="7"/>
        <end position="99"/>
    </location>
</feature>
<evidence type="ECO:0000259" key="1">
    <source>
        <dbReference type="Pfam" id="PF22725"/>
    </source>
</evidence>
<reference evidence="2" key="1">
    <citation type="journal article" date="2014" name="Front. Microbiol.">
        <title>High frequency of phylogenetically diverse reductive dehalogenase-homologous genes in deep subseafloor sedimentary metagenomes.</title>
        <authorList>
            <person name="Kawai M."/>
            <person name="Futagami T."/>
            <person name="Toyoda A."/>
            <person name="Takaki Y."/>
            <person name="Nishi S."/>
            <person name="Hori S."/>
            <person name="Arai W."/>
            <person name="Tsubouchi T."/>
            <person name="Morono Y."/>
            <person name="Uchiyama I."/>
            <person name="Ito T."/>
            <person name="Fujiyama A."/>
            <person name="Inagaki F."/>
            <person name="Takami H."/>
        </authorList>
    </citation>
    <scope>NUCLEOTIDE SEQUENCE</scope>
    <source>
        <strain evidence="2">Expedition CK06-06</strain>
    </source>
</reference>
<proteinExistence type="predicted"/>
<dbReference type="AlphaFoldDB" id="X1SHS3"/>
<sequence>MKTGDLSGWFTQKEMAGGGALADMGVHAIDTVRYILGDPKPVQVYAKIGTFYGNYDVDDSGIIIITWDNGTTSIIESGWWQPHMDGPEAGTGLYGTTGYASLFPTFLKLKLGNVTGKFDAKLPERKEHCDQVIYDRQMAHFVECISSRKQPLPGLAEGQIILDIVDAAYKSSVIGEAVDL</sequence>
<protein>
    <recommendedName>
        <fullName evidence="1">GFO/IDH/MocA-like oxidoreductase domain-containing protein</fullName>
    </recommendedName>
</protein>
<dbReference type="InterPro" id="IPR055170">
    <property type="entry name" value="GFO_IDH_MocA-like_dom"/>
</dbReference>
<dbReference type="PANTHER" id="PTHR43377:SF1">
    <property type="entry name" value="BILIVERDIN REDUCTASE A"/>
    <property type="match status" value="1"/>
</dbReference>
<comment type="caution">
    <text evidence="2">The sequence shown here is derived from an EMBL/GenBank/DDBJ whole genome shotgun (WGS) entry which is preliminary data.</text>
</comment>
<dbReference type="PANTHER" id="PTHR43377">
    <property type="entry name" value="BILIVERDIN REDUCTASE A"/>
    <property type="match status" value="1"/>
</dbReference>
<dbReference type="InterPro" id="IPR051450">
    <property type="entry name" value="Gfo/Idh/MocA_Oxidoreductases"/>
</dbReference>
<dbReference type="Gene3D" id="3.30.360.10">
    <property type="entry name" value="Dihydrodipicolinate Reductase, domain 2"/>
    <property type="match status" value="1"/>
</dbReference>
<name>X1SHS3_9ZZZZ</name>